<reference evidence="11 12" key="2">
    <citation type="journal article" date="2018" name="Plant J.">
        <title>The Physcomitrella patens chromosome-scale assembly reveals moss genome structure and evolution.</title>
        <authorList>
            <person name="Lang D."/>
            <person name="Ullrich K.K."/>
            <person name="Murat F."/>
            <person name="Fuchs J."/>
            <person name="Jenkins J."/>
            <person name="Haas F.B."/>
            <person name="Piednoel M."/>
            <person name="Gundlach H."/>
            <person name="Van Bel M."/>
            <person name="Meyberg R."/>
            <person name="Vives C."/>
            <person name="Morata J."/>
            <person name="Symeonidi A."/>
            <person name="Hiss M."/>
            <person name="Muchero W."/>
            <person name="Kamisugi Y."/>
            <person name="Saleh O."/>
            <person name="Blanc G."/>
            <person name="Decker E.L."/>
            <person name="van Gessel N."/>
            <person name="Grimwood J."/>
            <person name="Hayes R.D."/>
            <person name="Graham S.W."/>
            <person name="Gunter L.E."/>
            <person name="McDaniel S.F."/>
            <person name="Hoernstein S.N.W."/>
            <person name="Larsson A."/>
            <person name="Li F.W."/>
            <person name="Perroud P.F."/>
            <person name="Phillips J."/>
            <person name="Ranjan P."/>
            <person name="Rokshar D.S."/>
            <person name="Rothfels C.J."/>
            <person name="Schneider L."/>
            <person name="Shu S."/>
            <person name="Stevenson D.W."/>
            <person name="Thummler F."/>
            <person name="Tillich M."/>
            <person name="Villarreal Aguilar J.C."/>
            <person name="Widiez T."/>
            <person name="Wong G.K."/>
            <person name="Wymore A."/>
            <person name="Zhang Y."/>
            <person name="Zimmer A.D."/>
            <person name="Quatrano R.S."/>
            <person name="Mayer K.F.X."/>
            <person name="Goodstein D."/>
            <person name="Casacuberta J.M."/>
            <person name="Vandepoele K."/>
            <person name="Reski R."/>
            <person name="Cuming A.C."/>
            <person name="Tuskan G.A."/>
            <person name="Maumus F."/>
            <person name="Salse J."/>
            <person name="Schmutz J."/>
            <person name="Rensing S.A."/>
        </authorList>
    </citation>
    <scope>NUCLEOTIDE SEQUENCE [LARGE SCALE GENOMIC DNA]</scope>
    <source>
        <strain evidence="11 12">cv. Gransden 2004</strain>
    </source>
</reference>
<keyword evidence="7" id="KW-0505">Motor protein</keyword>
<accession>A0A7I4FB64</accession>
<dbReference type="InterPro" id="IPR019749">
    <property type="entry name" value="Band_41_domain"/>
</dbReference>
<dbReference type="SUPFAM" id="SSF50729">
    <property type="entry name" value="PH domain-like"/>
    <property type="match status" value="1"/>
</dbReference>
<dbReference type="InterPro" id="IPR038185">
    <property type="entry name" value="MyTH4_dom_sf"/>
</dbReference>
<dbReference type="Pfam" id="PF02174">
    <property type="entry name" value="IRS"/>
    <property type="match status" value="1"/>
</dbReference>
<dbReference type="PROSITE" id="PS51016">
    <property type="entry name" value="MYTH4"/>
    <property type="match status" value="1"/>
</dbReference>
<keyword evidence="4" id="KW-0677">Repeat</keyword>
<dbReference type="GO" id="GO:0003779">
    <property type="term" value="F:actin binding"/>
    <property type="evidence" value="ECO:0007669"/>
    <property type="project" value="UniProtKB-KW"/>
</dbReference>
<sequence>MEIIRGTATKFKHAYQILSAGISRPDLRDEIYCQLCRQTNYIMNEVQEKKGWELLLLCCSSFPPSKDFLPALEGHFQQVAIGAVKGFKGDEQAQRCLERLQRVAKSGSRYFLPAPDEIEAIRSETQIPVNIYLPDGSSQVRSMHTMTSSSEVSHDMAEEIGLPDPSQYGIFQSGTDGVEKLCPQLGYIVDIQNGWNINLKLQSLEDWRLMSKIKFFFATRAPVDDVDEANDLSSIPTLVGNKKGRLTLKRKLFLDGPVPIDQTVKDASIRFDYYQAVHEVMTGAYLLKARDALMLGALQLRVDLDEMKKFTEKSLRGVDMHKYEPKEFIAGNREEWRAEILKALQSLPKESNKLLRMSDYIEYLKSRCPLYQSTWIFVKQKGDKTFPEELFLAINAMGVHFADSVTKELLMRIPFTQICSWGHSVAVASIVTGNMINNRDYRLITRQGAEIGAIIELFISRLIS</sequence>
<dbReference type="InterPro" id="IPR014352">
    <property type="entry name" value="FERM/acyl-CoA-bd_prot_sf"/>
</dbReference>
<dbReference type="SMART" id="SM00295">
    <property type="entry name" value="B41"/>
    <property type="match status" value="1"/>
</dbReference>
<evidence type="ECO:0000256" key="6">
    <source>
        <dbReference type="ARBA" id="ARBA00022840"/>
    </source>
</evidence>
<keyword evidence="8" id="KW-0009">Actin-binding</keyword>
<protein>
    <submittedName>
        <fullName evidence="11">Uncharacterized protein</fullName>
    </submittedName>
</protein>
<keyword evidence="6" id="KW-0067">ATP-binding</keyword>
<keyword evidence="5" id="KW-0547">Nucleotide-binding</keyword>
<evidence type="ECO:0000256" key="3">
    <source>
        <dbReference type="ARBA" id="ARBA00022490"/>
    </source>
</evidence>
<dbReference type="SUPFAM" id="SSF47031">
    <property type="entry name" value="Second domain of FERM"/>
    <property type="match status" value="1"/>
</dbReference>
<dbReference type="CDD" id="cd14473">
    <property type="entry name" value="FERM_B-lobe"/>
    <property type="match status" value="1"/>
</dbReference>
<dbReference type="Proteomes" id="UP000006727">
    <property type="component" value="Chromosome 1"/>
</dbReference>
<dbReference type="InterPro" id="IPR000857">
    <property type="entry name" value="MyTH4_dom"/>
</dbReference>
<comment type="subcellular location">
    <subcellularLocation>
        <location evidence="1">Cytoplasm</location>
    </subcellularLocation>
</comment>
<dbReference type="InterPro" id="IPR019748">
    <property type="entry name" value="FERM_central"/>
</dbReference>
<dbReference type="PANTHER" id="PTHR22692:SF33">
    <property type="entry name" value="MYOSIN"/>
    <property type="match status" value="1"/>
</dbReference>
<reference evidence="11 12" key="1">
    <citation type="journal article" date="2008" name="Science">
        <title>The Physcomitrella genome reveals evolutionary insights into the conquest of land by plants.</title>
        <authorList>
            <person name="Rensing S."/>
            <person name="Lang D."/>
            <person name="Zimmer A."/>
            <person name="Terry A."/>
            <person name="Salamov A."/>
            <person name="Shapiro H."/>
            <person name="Nishiyama T."/>
            <person name="Perroud P.-F."/>
            <person name="Lindquist E."/>
            <person name="Kamisugi Y."/>
            <person name="Tanahashi T."/>
            <person name="Sakakibara K."/>
            <person name="Fujita T."/>
            <person name="Oishi K."/>
            <person name="Shin-I T."/>
            <person name="Kuroki Y."/>
            <person name="Toyoda A."/>
            <person name="Suzuki Y."/>
            <person name="Hashimoto A."/>
            <person name="Yamaguchi K."/>
            <person name="Sugano A."/>
            <person name="Kohara Y."/>
            <person name="Fujiyama A."/>
            <person name="Anterola A."/>
            <person name="Aoki S."/>
            <person name="Ashton N."/>
            <person name="Barbazuk W.B."/>
            <person name="Barker E."/>
            <person name="Bennetzen J."/>
            <person name="Bezanilla M."/>
            <person name="Blankenship R."/>
            <person name="Cho S.H."/>
            <person name="Dutcher S."/>
            <person name="Estelle M."/>
            <person name="Fawcett J.A."/>
            <person name="Gundlach H."/>
            <person name="Hanada K."/>
            <person name="Heyl A."/>
            <person name="Hicks K.A."/>
            <person name="Hugh J."/>
            <person name="Lohr M."/>
            <person name="Mayer K."/>
            <person name="Melkozernov A."/>
            <person name="Murata T."/>
            <person name="Nelson D."/>
            <person name="Pils B."/>
            <person name="Prigge M."/>
            <person name="Reiss B."/>
            <person name="Renner T."/>
            <person name="Rombauts S."/>
            <person name="Rushton P."/>
            <person name="Sanderfoot A."/>
            <person name="Schween G."/>
            <person name="Shiu S.-H."/>
            <person name="Stueber K."/>
            <person name="Theodoulou F.L."/>
            <person name="Tu H."/>
            <person name="Van de Peer Y."/>
            <person name="Verrier P.J."/>
            <person name="Waters E."/>
            <person name="Wood A."/>
            <person name="Yang L."/>
            <person name="Cove D."/>
            <person name="Cuming A."/>
            <person name="Hasebe M."/>
            <person name="Lucas S."/>
            <person name="Mishler D.B."/>
            <person name="Reski R."/>
            <person name="Grigoriev I."/>
            <person name="Quatrano R.S."/>
            <person name="Boore J.L."/>
        </authorList>
    </citation>
    <scope>NUCLEOTIDE SEQUENCE [LARGE SCALE GENOMIC DNA]</scope>
    <source>
        <strain evidence="11 12">cv. Gransden 2004</strain>
    </source>
</reference>
<dbReference type="Gene3D" id="1.25.40.530">
    <property type="entry name" value="MyTH4 domain"/>
    <property type="match status" value="1"/>
</dbReference>
<dbReference type="InterPro" id="IPR000299">
    <property type="entry name" value="FERM_domain"/>
</dbReference>
<evidence type="ECO:0000259" key="10">
    <source>
        <dbReference type="PROSITE" id="PS51016"/>
    </source>
</evidence>
<dbReference type="Gene3D" id="3.10.20.90">
    <property type="entry name" value="Phosphatidylinositol 3-kinase Catalytic Subunit, Chain A, domain 1"/>
    <property type="match status" value="1"/>
</dbReference>
<dbReference type="PANTHER" id="PTHR22692">
    <property type="entry name" value="MYOSIN VII, XV"/>
    <property type="match status" value="1"/>
</dbReference>
<comment type="similarity">
    <text evidence="2">Belongs to the TRAFAC class myosin-kinesin ATPase superfamily. Myosin family.</text>
</comment>
<dbReference type="Pfam" id="PF00373">
    <property type="entry name" value="FERM_M"/>
    <property type="match status" value="1"/>
</dbReference>
<dbReference type="InterPro" id="IPR002404">
    <property type="entry name" value="IRS_PTB"/>
</dbReference>
<evidence type="ECO:0000256" key="2">
    <source>
        <dbReference type="ARBA" id="ARBA00008314"/>
    </source>
</evidence>
<dbReference type="InterPro" id="IPR051567">
    <property type="entry name" value="Unconventional_Myosin_ATPase"/>
</dbReference>
<evidence type="ECO:0000259" key="9">
    <source>
        <dbReference type="PROSITE" id="PS50057"/>
    </source>
</evidence>
<evidence type="ECO:0000256" key="7">
    <source>
        <dbReference type="ARBA" id="ARBA00023175"/>
    </source>
</evidence>
<dbReference type="GO" id="GO:0005856">
    <property type="term" value="C:cytoskeleton"/>
    <property type="evidence" value="ECO:0007669"/>
    <property type="project" value="InterPro"/>
</dbReference>
<dbReference type="Gene3D" id="1.20.80.10">
    <property type="match status" value="1"/>
</dbReference>
<dbReference type="Pfam" id="PF00784">
    <property type="entry name" value="MyTH4"/>
    <property type="match status" value="1"/>
</dbReference>
<feature type="domain" description="MyTH4" evidence="10">
    <location>
        <begin position="1"/>
        <end position="122"/>
    </location>
</feature>
<proteinExistence type="inferred from homology"/>
<keyword evidence="3" id="KW-0963">Cytoplasm</keyword>
<evidence type="ECO:0000256" key="4">
    <source>
        <dbReference type="ARBA" id="ARBA00022737"/>
    </source>
</evidence>
<keyword evidence="12" id="KW-1185">Reference proteome</keyword>
<evidence type="ECO:0000313" key="11">
    <source>
        <dbReference type="EnsemblPlants" id="Pp3c1_18911V3.2"/>
    </source>
</evidence>
<evidence type="ECO:0000256" key="8">
    <source>
        <dbReference type="ARBA" id="ARBA00023203"/>
    </source>
</evidence>
<dbReference type="Gene3D" id="2.30.29.30">
    <property type="entry name" value="Pleckstrin-homology domain (PH domain)/Phosphotyrosine-binding domain (PTB)"/>
    <property type="match status" value="1"/>
</dbReference>
<dbReference type="InterPro" id="IPR011993">
    <property type="entry name" value="PH-like_dom_sf"/>
</dbReference>
<dbReference type="InParanoid" id="A0A7I4FB64"/>
<dbReference type="EMBL" id="ABEU02000001">
    <property type="status" value="NOT_ANNOTATED_CDS"/>
    <property type="molecule type" value="Genomic_DNA"/>
</dbReference>
<dbReference type="GO" id="GO:0005524">
    <property type="term" value="F:ATP binding"/>
    <property type="evidence" value="ECO:0007669"/>
    <property type="project" value="UniProtKB-KW"/>
</dbReference>
<dbReference type="AlphaFoldDB" id="A0A7I4FB64"/>
<evidence type="ECO:0000256" key="1">
    <source>
        <dbReference type="ARBA" id="ARBA00004496"/>
    </source>
</evidence>
<evidence type="ECO:0000256" key="5">
    <source>
        <dbReference type="ARBA" id="ARBA00022741"/>
    </source>
</evidence>
<dbReference type="Gramene" id="Pp3c1_18911V3.2">
    <property type="protein sequence ID" value="Pp3c1_18911V3.2"/>
    <property type="gene ID" value="Pp3c1_18911"/>
</dbReference>
<dbReference type="SMART" id="SM00139">
    <property type="entry name" value="MyTH4"/>
    <property type="match status" value="1"/>
</dbReference>
<dbReference type="GO" id="GO:0005737">
    <property type="term" value="C:cytoplasm"/>
    <property type="evidence" value="ECO:0007669"/>
    <property type="project" value="UniProtKB-SubCell"/>
</dbReference>
<name>A0A7I4FB64_PHYPA</name>
<dbReference type="InterPro" id="IPR035963">
    <property type="entry name" value="FERM_2"/>
</dbReference>
<dbReference type="EnsemblPlants" id="Pp3c1_18911V3.2">
    <property type="protein sequence ID" value="Pp3c1_18911V3.2"/>
    <property type="gene ID" value="Pp3c1_18911"/>
</dbReference>
<reference evidence="11" key="3">
    <citation type="submission" date="2020-12" db="UniProtKB">
        <authorList>
            <consortium name="EnsemblPlants"/>
        </authorList>
    </citation>
    <scope>IDENTIFICATION</scope>
</reference>
<evidence type="ECO:0000313" key="12">
    <source>
        <dbReference type="Proteomes" id="UP000006727"/>
    </source>
</evidence>
<dbReference type="PROSITE" id="PS50057">
    <property type="entry name" value="FERM_3"/>
    <property type="match status" value="1"/>
</dbReference>
<feature type="domain" description="FERM" evidence="9">
    <location>
        <begin position="127"/>
        <end position="464"/>
    </location>
</feature>
<dbReference type="Pfam" id="PF21989">
    <property type="entry name" value="RA_2"/>
    <property type="match status" value="1"/>
</dbReference>
<organism evidence="11 12">
    <name type="scientific">Physcomitrium patens</name>
    <name type="common">Spreading-leaved earth moss</name>
    <name type="synonym">Physcomitrella patens</name>
    <dbReference type="NCBI Taxonomy" id="3218"/>
    <lineage>
        <taxon>Eukaryota</taxon>
        <taxon>Viridiplantae</taxon>
        <taxon>Streptophyta</taxon>
        <taxon>Embryophyta</taxon>
        <taxon>Bryophyta</taxon>
        <taxon>Bryophytina</taxon>
        <taxon>Bryopsida</taxon>
        <taxon>Funariidae</taxon>
        <taxon>Funariales</taxon>
        <taxon>Funariaceae</taxon>
        <taxon>Physcomitrium</taxon>
    </lineage>
</organism>